<reference evidence="4" key="1">
    <citation type="submission" date="2020-02" db="EMBL/GenBank/DDBJ databases">
        <authorList>
            <person name="Meier V. D."/>
        </authorList>
    </citation>
    <scope>NUCLEOTIDE SEQUENCE</scope>
    <source>
        <strain evidence="4">AVDCRST_MAG53</strain>
    </source>
</reference>
<feature type="domain" description="DUF2382" evidence="3">
    <location>
        <begin position="131"/>
        <end position="243"/>
    </location>
</feature>
<accession>A0A6J4S3A7</accession>
<dbReference type="InterPro" id="IPR052967">
    <property type="entry name" value="Stress_Response_Assoc"/>
</dbReference>
<dbReference type="SUPFAM" id="SSF50346">
    <property type="entry name" value="PRC-barrel domain"/>
    <property type="match status" value="1"/>
</dbReference>
<dbReference type="InterPro" id="IPR014747">
    <property type="entry name" value="Bac_photo_RC_H_C"/>
</dbReference>
<organism evidence="4">
    <name type="scientific">uncultured Solirubrobacteraceae bacterium</name>
    <dbReference type="NCBI Taxonomy" id="1162706"/>
    <lineage>
        <taxon>Bacteria</taxon>
        <taxon>Bacillati</taxon>
        <taxon>Actinomycetota</taxon>
        <taxon>Thermoleophilia</taxon>
        <taxon>Solirubrobacterales</taxon>
        <taxon>Solirubrobacteraceae</taxon>
        <taxon>environmental samples</taxon>
    </lineage>
</organism>
<dbReference type="InterPro" id="IPR011033">
    <property type="entry name" value="PRC_barrel-like_sf"/>
</dbReference>
<evidence type="ECO:0000259" key="3">
    <source>
        <dbReference type="Pfam" id="PF09557"/>
    </source>
</evidence>
<name>A0A6J4S3A7_9ACTN</name>
<dbReference type="PANTHER" id="PTHR38463:SF1">
    <property type="entry name" value="STRESS RESPONSE PROTEIN YSNF"/>
    <property type="match status" value="1"/>
</dbReference>
<gene>
    <name evidence="4" type="ORF">AVDCRST_MAG53-1158</name>
</gene>
<sequence>MPNIEDVKSWRGRRLESNDGDKIGTIEEIYLDRQTDEPEWLAVKTGLLGSKISFVPIGQAASSGDAVRVPFAKNQVKDAPSAEADGELSEEEERALYAHYGRDFGDFDYDVSADRGTVGRDTSGPETDGAMTRSEEELAVGKGQVETGRARLRKHVVTERVQTTVPVQREEVRIEREPITDANVGAATDGPALSEEEHEVVLREEQPVVEKTVVPKERVRLDKDIVTEERQVSEEVRKEQVEVDGERVR</sequence>
<evidence type="ECO:0000256" key="1">
    <source>
        <dbReference type="SAM" id="MobiDB-lite"/>
    </source>
</evidence>
<evidence type="ECO:0000313" key="4">
    <source>
        <dbReference type="EMBL" id="CAA9488683.1"/>
    </source>
</evidence>
<dbReference type="Pfam" id="PF09557">
    <property type="entry name" value="DUF2382"/>
    <property type="match status" value="1"/>
</dbReference>
<dbReference type="GO" id="GO:0019684">
    <property type="term" value="P:photosynthesis, light reaction"/>
    <property type="evidence" value="ECO:0007669"/>
    <property type="project" value="InterPro"/>
</dbReference>
<evidence type="ECO:0000259" key="2">
    <source>
        <dbReference type="Pfam" id="PF05239"/>
    </source>
</evidence>
<dbReference type="InterPro" id="IPR027275">
    <property type="entry name" value="PRC-brl_dom"/>
</dbReference>
<dbReference type="InterPro" id="IPR019060">
    <property type="entry name" value="DUF2382"/>
</dbReference>
<dbReference type="Pfam" id="PF05239">
    <property type="entry name" value="PRC"/>
    <property type="match status" value="1"/>
</dbReference>
<feature type="domain" description="PRC-barrel" evidence="2">
    <location>
        <begin position="7"/>
        <end position="73"/>
    </location>
</feature>
<feature type="region of interest" description="Disordered" evidence="1">
    <location>
        <begin position="115"/>
        <end position="145"/>
    </location>
</feature>
<feature type="region of interest" description="Disordered" evidence="1">
    <location>
        <begin position="176"/>
        <end position="201"/>
    </location>
</feature>
<dbReference type="PANTHER" id="PTHR38463">
    <property type="entry name" value="STRESS RESPONSE PROTEIN YSNF"/>
    <property type="match status" value="1"/>
</dbReference>
<dbReference type="GO" id="GO:0030077">
    <property type="term" value="C:plasma membrane light-harvesting complex"/>
    <property type="evidence" value="ECO:0007669"/>
    <property type="project" value="InterPro"/>
</dbReference>
<protein>
    <submittedName>
        <fullName evidence="4">Putative conserved domain protein</fullName>
    </submittedName>
</protein>
<dbReference type="EMBL" id="CADCVR010000039">
    <property type="protein sequence ID" value="CAA9488683.1"/>
    <property type="molecule type" value="Genomic_DNA"/>
</dbReference>
<dbReference type="AlphaFoldDB" id="A0A6J4S3A7"/>
<proteinExistence type="predicted"/>
<dbReference type="NCBIfam" id="TIGR02271">
    <property type="entry name" value="YsnF/AvaK domain"/>
    <property type="match status" value="1"/>
</dbReference>
<dbReference type="Gene3D" id="3.90.50.10">
    <property type="entry name" value="Photosynthetic Reaction Center, subunit H, domain 2"/>
    <property type="match status" value="1"/>
</dbReference>